<dbReference type="GO" id="GO:0016020">
    <property type="term" value="C:membrane"/>
    <property type="evidence" value="ECO:0007669"/>
    <property type="project" value="InterPro"/>
</dbReference>
<reference evidence="4 5" key="1">
    <citation type="submission" date="2012-01" db="EMBL/GenBank/DDBJ databases">
        <title>Complete sequence of chromosome of Clostridium pasteurianum BC1.</title>
        <authorList>
            <consortium name="US DOE Joint Genome Institute"/>
            <person name="Lucas S."/>
            <person name="Han J."/>
            <person name="Lapidus A."/>
            <person name="Cheng J.-F."/>
            <person name="Goodwin L."/>
            <person name="Pitluck S."/>
            <person name="Peters L."/>
            <person name="Mikhailova N."/>
            <person name="Teshima H."/>
            <person name="Detter J.C."/>
            <person name="Han C."/>
            <person name="Tapia R."/>
            <person name="Land M."/>
            <person name="Hauser L."/>
            <person name="Kyrpides N."/>
            <person name="Ivanova N."/>
            <person name="Pagani I."/>
            <person name="Dunn J."/>
            <person name="Taghavi S."/>
            <person name="Francis A."/>
            <person name="van der Lelie D."/>
            <person name="Woyke T."/>
        </authorList>
    </citation>
    <scope>NUCLEOTIDE SEQUENCE [LARGE SCALE GENOMIC DNA]</scope>
    <source>
        <strain evidence="4 5">BC1</strain>
    </source>
</reference>
<dbReference type="GO" id="GO:0000155">
    <property type="term" value="F:phosphorelay sensor kinase activity"/>
    <property type="evidence" value="ECO:0007669"/>
    <property type="project" value="InterPro"/>
</dbReference>
<feature type="domain" description="Signal transduction histidine kinase internal region" evidence="2">
    <location>
        <begin position="205"/>
        <end position="283"/>
    </location>
</feature>
<dbReference type="EMBL" id="CP003261">
    <property type="protein sequence ID" value="AGK95936.1"/>
    <property type="molecule type" value="Genomic_DNA"/>
</dbReference>
<dbReference type="InterPro" id="IPR010559">
    <property type="entry name" value="Sig_transdc_His_kin_internal"/>
</dbReference>
<evidence type="ECO:0000313" key="5">
    <source>
        <dbReference type="Proteomes" id="UP000013523"/>
    </source>
</evidence>
<evidence type="ECO:0000313" key="4">
    <source>
        <dbReference type="EMBL" id="AGK95936.1"/>
    </source>
</evidence>
<dbReference type="Proteomes" id="UP000013523">
    <property type="component" value="Chromosome"/>
</dbReference>
<dbReference type="STRING" id="86416.Clopa_0919"/>
<dbReference type="InterPro" id="IPR036890">
    <property type="entry name" value="HATPase_C_sf"/>
</dbReference>
<feature type="domain" description="PocR" evidence="3">
    <location>
        <begin position="9"/>
        <end position="171"/>
    </location>
</feature>
<dbReference type="InterPro" id="IPR003594">
    <property type="entry name" value="HATPase_dom"/>
</dbReference>
<dbReference type="HOGENOM" id="CLU_038337_0_0_9"/>
<evidence type="ECO:0000259" key="1">
    <source>
        <dbReference type="Pfam" id="PF02518"/>
    </source>
</evidence>
<dbReference type="PATRIC" id="fig|86416.3.peg.909"/>
<dbReference type="KEGG" id="cpas:Clopa_0919"/>
<feature type="domain" description="Histidine kinase/HSP90-like ATPase" evidence="1">
    <location>
        <begin position="301"/>
        <end position="403"/>
    </location>
</feature>
<evidence type="ECO:0000259" key="2">
    <source>
        <dbReference type="Pfam" id="PF06580"/>
    </source>
</evidence>
<dbReference type="Gene3D" id="3.30.565.10">
    <property type="entry name" value="Histidine kinase-like ATPase, C-terminal domain"/>
    <property type="match status" value="1"/>
</dbReference>
<keyword evidence="4" id="KW-0808">Transferase</keyword>
<gene>
    <name evidence="4" type="ORF">Clopa_0919</name>
</gene>
<keyword evidence="5" id="KW-1185">Reference proteome</keyword>
<dbReference type="Pfam" id="PF06580">
    <property type="entry name" value="His_kinase"/>
    <property type="match status" value="1"/>
</dbReference>
<name>R4K2H4_CLOPA</name>
<evidence type="ECO:0000259" key="3">
    <source>
        <dbReference type="Pfam" id="PF10114"/>
    </source>
</evidence>
<dbReference type="SUPFAM" id="SSF55874">
    <property type="entry name" value="ATPase domain of HSP90 chaperone/DNA topoisomerase II/histidine kinase"/>
    <property type="match status" value="1"/>
</dbReference>
<dbReference type="PANTHER" id="PTHR34220">
    <property type="entry name" value="SENSOR HISTIDINE KINASE YPDA"/>
    <property type="match status" value="1"/>
</dbReference>
<dbReference type="eggNOG" id="COG2972">
    <property type="taxonomic scope" value="Bacteria"/>
</dbReference>
<protein>
    <submittedName>
        <fullName evidence="4">Histidine kinase</fullName>
    </submittedName>
</protein>
<accession>R4K2H4</accession>
<dbReference type="Pfam" id="PF10114">
    <property type="entry name" value="PocR"/>
    <property type="match status" value="1"/>
</dbReference>
<dbReference type="InterPro" id="IPR050640">
    <property type="entry name" value="Bact_2-comp_sensor_kinase"/>
</dbReference>
<dbReference type="Pfam" id="PF02518">
    <property type="entry name" value="HATPase_c"/>
    <property type="match status" value="1"/>
</dbReference>
<dbReference type="eggNOG" id="COG4936">
    <property type="taxonomic scope" value="Bacteria"/>
</dbReference>
<dbReference type="AlphaFoldDB" id="R4K2H4"/>
<dbReference type="RefSeq" id="WP_015614260.1">
    <property type="nucleotide sequence ID" value="NC_021182.1"/>
</dbReference>
<dbReference type="PANTHER" id="PTHR34220:SF7">
    <property type="entry name" value="SENSOR HISTIDINE KINASE YPDA"/>
    <property type="match status" value="1"/>
</dbReference>
<proteinExistence type="predicted"/>
<keyword evidence="4" id="KW-0418">Kinase</keyword>
<sequence length="407" mass="46050">MTGKFNLKDIIDMEEFQKIQDDIAYSTGTAIITTDCHGKPLTSHSMCTDFCRNIREKSNLRDLCEKCDSIGGLESVRRGSPYIYKCHMGIIDFAIPIIFKGEYLGSLMAGQVLTEESKLEALESIIEIHEKAANKDKIMDKYKNIPVIPYDKIQAIAKMIFSISNYIVDQGALKMLQQELSEKNVRFMKAEKIQTELEKELKDSQLKALQSQINPHFLFNTLNSISALALIEEAPRTKEVVCNLSEILRYTLKKTSAVVDLEDEINYITSYLNLQKIRFGSRLEFHIDVDDKYQKIKIPFMIIQPFVENSIIHGIGLKEDGGLIKIKAYKSCKALIISIEDNGVGIDEDKLELISGGKASEKDSSHGIGIVNVKQRMNYFYGKNYSVDITSSENKGTKVKIILFNNI</sequence>
<organism evidence="4 5">
    <name type="scientific">Clostridium pasteurianum BC1</name>
    <dbReference type="NCBI Taxonomy" id="86416"/>
    <lineage>
        <taxon>Bacteria</taxon>
        <taxon>Bacillati</taxon>
        <taxon>Bacillota</taxon>
        <taxon>Clostridia</taxon>
        <taxon>Eubacteriales</taxon>
        <taxon>Clostridiaceae</taxon>
        <taxon>Clostridium</taxon>
    </lineage>
</organism>
<dbReference type="InterPro" id="IPR018771">
    <property type="entry name" value="PocR_dom"/>
</dbReference>